<feature type="region of interest" description="Disordered" evidence="1">
    <location>
        <begin position="153"/>
        <end position="174"/>
    </location>
</feature>
<dbReference type="GO" id="GO:0015074">
    <property type="term" value="P:DNA integration"/>
    <property type="evidence" value="ECO:0007669"/>
    <property type="project" value="InterPro"/>
</dbReference>
<dbReference type="InterPro" id="IPR012337">
    <property type="entry name" value="RNaseH-like_sf"/>
</dbReference>
<comment type="caution">
    <text evidence="3">The sequence shown here is derived from an EMBL/GenBank/DDBJ whole genome shotgun (WGS) entry which is preliminary data.</text>
</comment>
<dbReference type="Gene3D" id="3.30.420.10">
    <property type="entry name" value="Ribonuclease H-like superfamily/Ribonuclease H"/>
    <property type="match status" value="1"/>
</dbReference>
<proteinExistence type="predicted"/>
<feature type="domain" description="Integrase catalytic" evidence="2">
    <location>
        <begin position="1"/>
        <end position="147"/>
    </location>
</feature>
<keyword evidence="4" id="KW-1185">Reference proteome</keyword>
<organism evidence="3 4">
    <name type="scientific">Zophobas morio</name>
    <dbReference type="NCBI Taxonomy" id="2755281"/>
    <lineage>
        <taxon>Eukaryota</taxon>
        <taxon>Metazoa</taxon>
        <taxon>Ecdysozoa</taxon>
        <taxon>Arthropoda</taxon>
        <taxon>Hexapoda</taxon>
        <taxon>Insecta</taxon>
        <taxon>Pterygota</taxon>
        <taxon>Neoptera</taxon>
        <taxon>Endopterygota</taxon>
        <taxon>Coleoptera</taxon>
        <taxon>Polyphaga</taxon>
        <taxon>Cucujiformia</taxon>
        <taxon>Tenebrionidae</taxon>
        <taxon>Zophobas</taxon>
    </lineage>
</organism>
<feature type="region of interest" description="Disordered" evidence="1">
    <location>
        <begin position="189"/>
        <end position="259"/>
    </location>
</feature>
<dbReference type="EMBL" id="JALNTZ010000001">
    <property type="protein sequence ID" value="KAJ3666061.1"/>
    <property type="molecule type" value="Genomic_DNA"/>
</dbReference>
<reference evidence="3" key="1">
    <citation type="journal article" date="2023" name="G3 (Bethesda)">
        <title>Whole genome assemblies of Zophobas morio and Tenebrio molitor.</title>
        <authorList>
            <person name="Kaur S."/>
            <person name="Stinson S.A."/>
            <person name="diCenzo G.C."/>
        </authorList>
    </citation>
    <scope>NUCLEOTIDE SEQUENCE</scope>
    <source>
        <strain evidence="3">QUZm001</strain>
    </source>
</reference>
<dbReference type="Pfam" id="PF00665">
    <property type="entry name" value="rve"/>
    <property type="match status" value="1"/>
</dbReference>
<dbReference type="Proteomes" id="UP001168821">
    <property type="component" value="Unassembled WGS sequence"/>
</dbReference>
<dbReference type="InterPro" id="IPR006579">
    <property type="entry name" value="Pre_C2HC_dom"/>
</dbReference>
<evidence type="ECO:0000259" key="2">
    <source>
        <dbReference type="PROSITE" id="PS50994"/>
    </source>
</evidence>
<protein>
    <recommendedName>
        <fullName evidence="2">Integrase catalytic domain-containing protein</fullName>
    </recommendedName>
</protein>
<evidence type="ECO:0000256" key="1">
    <source>
        <dbReference type="SAM" id="MobiDB-lite"/>
    </source>
</evidence>
<feature type="compositionally biased region" description="Pro residues" evidence="1">
    <location>
        <begin position="529"/>
        <end position="539"/>
    </location>
</feature>
<dbReference type="PROSITE" id="PS50994">
    <property type="entry name" value="INTEGRASE"/>
    <property type="match status" value="1"/>
</dbReference>
<dbReference type="SUPFAM" id="SSF53098">
    <property type="entry name" value="Ribonuclease H-like"/>
    <property type="match status" value="1"/>
</dbReference>
<accession>A0AA38J2S6</accession>
<sequence length="587" mass="65869">MGPYHETPAGNRYLLVVTDIFSKWVEAFPLPRATAKASVRLMEEEVFCRWGYPKSVISDNGTQFTSEAFQNACRRWKTRHWRTAVFHQRANPTERKNQDLKKLMRVLIQDSPGRPWDETIPKGLFNLRRRRNAATGQSPSELLMGFEITRPGHWDADERSGHWDADERPVQTTAEERQRFALQQMDDYRQRYDGGDRQPATYEVGDKTVISIPHASVSPDRPGADVDEPELEETPHGQTTNSEGGSERTTAKFRPSRRIGSRAAAAVSGLAAPPTVVIFNTSVGAPPTGAELRGVCRQLAKNRLIRAISKEQLCSVFCDGWRQPIRCPDGVQKTVKKYKRLLKIPLSITPAGRPEMPVEVSDFRRLVRLLDSLKVQYHTFTLPEEKTLRVVTRGIAVGVASQEADEPKRPAKVFEVKTLCGLSVKVEKPHKRKDAAQCHRCQRFHHSQRHCRAEHRCVKCGVDHQTSDCEKQRRQPAKYANCSGPHPASYKGCPKFPKPQQQKASKQPSTSSKTIAPRTAAPKRGAPPKATPKPKPAPVPKKVALTARQQVDLQLQKSQLMTAIAAAKDSQSMAEKMAAFLPLLFKN</sequence>
<dbReference type="InterPro" id="IPR036397">
    <property type="entry name" value="RNaseH_sf"/>
</dbReference>
<dbReference type="InterPro" id="IPR001584">
    <property type="entry name" value="Integrase_cat-core"/>
</dbReference>
<evidence type="ECO:0000313" key="4">
    <source>
        <dbReference type="Proteomes" id="UP001168821"/>
    </source>
</evidence>
<dbReference type="Pfam" id="PF07530">
    <property type="entry name" value="PRE_C2HC"/>
    <property type="match status" value="1"/>
</dbReference>
<feature type="region of interest" description="Disordered" evidence="1">
    <location>
        <begin position="491"/>
        <end position="545"/>
    </location>
</feature>
<gene>
    <name evidence="3" type="ORF">Zmor_001516</name>
</gene>
<dbReference type="GO" id="GO:0003676">
    <property type="term" value="F:nucleic acid binding"/>
    <property type="evidence" value="ECO:0007669"/>
    <property type="project" value="InterPro"/>
</dbReference>
<name>A0AA38J2S6_9CUCU</name>
<dbReference type="PANTHER" id="PTHR33273:SF2">
    <property type="entry name" value="ENDONUCLEASE_EXONUCLEASE_PHOSPHATASE DOMAIN-CONTAINING PROTEIN"/>
    <property type="match status" value="1"/>
</dbReference>
<dbReference type="AlphaFoldDB" id="A0AA38J2S6"/>
<evidence type="ECO:0000313" key="3">
    <source>
        <dbReference type="EMBL" id="KAJ3666061.1"/>
    </source>
</evidence>
<dbReference type="PANTHER" id="PTHR33273">
    <property type="entry name" value="DOMAIN-CONTAINING PROTEIN, PUTATIVE-RELATED"/>
    <property type="match status" value="1"/>
</dbReference>
<feature type="compositionally biased region" description="Low complexity" evidence="1">
    <location>
        <begin position="494"/>
        <end position="528"/>
    </location>
</feature>